<organism evidence="1 2">
    <name type="scientific">Gloeothece verrucosa (strain PCC 7822)</name>
    <name type="common">Cyanothece sp. (strain PCC 7822)</name>
    <dbReference type="NCBI Taxonomy" id="497965"/>
    <lineage>
        <taxon>Bacteria</taxon>
        <taxon>Bacillati</taxon>
        <taxon>Cyanobacteriota</taxon>
        <taxon>Cyanophyceae</taxon>
        <taxon>Oscillatoriophycideae</taxon>
        <taxon>Chroococcales</taxon>
        <taxon>Aphanothecaceae</taxon>
        <taxon>Gloeothece</taxon>
        <taxon>Gloeothece verrucosa</taxon>
    </lineage>
</organism>
<reference evidence="2" key="1">
    <citation type="journal article" date="2011" name="MBio">
        <title>Novel metabolic attributes of the genus Cyanothece, comprising a group of unicellular nitrogen-fixing Cyanobacteria.</title>
        <authorList>
            <person name="Bandyopadhyay A."/>
            <person name="Elvitigala T."/>
            <person name="Welsh E."/>
            <person name="Stockel J."/>
            <person name="Liberton M."/>
            <person name="Min H."/>
            <person name="Sherman L.A."/>
            <person name="Pakrasi H.B."/>
        </authorList>
    </citation>
    <scope>NUCLEOTIDE SEQUENCE [LARGE SCALE GENOMIC DNA]</scope>
    <source>
        <strain evidence="2">PCC 7822</strain>
    </source>
</reference>
<dbReference type="Proteomes" id="UP000008206">
    <property type="component" value="Chromosome"/>
</dbReference>
<dbReference type="HOGENOM" id="CLU_1419374_0_0_3"/>
<dbReference type="KEGG" id="cyj:Cyan7822_5555"/>
<dbReference type="EMBL" id="CP002198">
    <property type="protein sequence ID" value="ADN17427.1"/>
    <property type="molecule type" value="Genomic_DNA"/>
</dbReference>
<sequence>MNILAFLLVINFCFGSFYSLISQTKGEHFFLNSNISIKPVSQKKTMLETLKNTCQFLSQERITVQETANYLGKLIKAPGDEMPLEVQPNDSSFPLARIVFQTGTNSPAHVEFVLAKSSKLTIADLKSIFGDYKTLPRIHWNSPLKVMFESDTPQAAFTCTLIAEVEPTEQDINNATVTGLTLRRDVRLPEN</sequence>
<name>E0UAC2_GLOV7</name>
<keyword evidence="2" id="KW-1185">Reference proteome</keyword>
<proteinExistence type="predicted"/>
<gene>
    <name evidence="1" type="ordered locus">Cyan7822_5555</name>
</gene>
<evidence type="ECO:0000313" key="2">
    <source>
        <dbReference type="Proteomes" id="UP000008206"/>
    </source>
</evidence>
<dbReference type="AlphaFoldDB" id="E0UAC2"/>
<evidence type="ECO:0000313" key="1">
    <source>
        <dbReference type="EMBL" id="ADN17427.1"/>
    </source>
</evidence>
<accession>E0UAC2</accession>
<protein>
    <submittedName>
        <fullName evidence="1">Uncharacterized protein</fullName>
    </submittedName>
</protein>
<dbReference type="STRING" id="497965.Cyan7822_5555"/>